<keyword evidence="5 7" id="KW-0472">Membrane</keyword>
<keyword evidence="2 7" id="KW-0812">Transmembrane</keyword>
<evidence type="ECO:0000256" key="3">
    <source>
        <dbReference type="ARBA" id="ARBA00022989"/>
    </source>
</evidence>
<evidence type="ECO:0000256" key="5">
    <source>
        <dbReference type="ARBA" id="ARBA00023136"/>
    </source>
</evidence>
<organism evidence="8 9">
    <name type="scientific">Thelephora terrestris</name>
    <dbReference type="NCBI Taxonomy" id="56493"/>
    <lineage>
        <taxon>Eukaryota</taxon>
        <taxon>Fungi</taxon>
        <taxon>Dikarya</taxon>
        <taxon>Basidiomycota</taxon>
        <taxon>Agaricomycotina</taxon>
        <taxon>Agaricomycetes</taxon>
        <taxon>Thelephorales</taxon>
        <taxon>Thelephoraceae</taxon>
        <taxon>Thelephora</taxon>
    </lineage>
</organism>
<evidence type="ECO:0000256" key="7">
    <source>
        <dbReference type="SAM" id="Phobius"/>
    </source>
</evidence>
<keyword evidence="3 7" id="KW-1133">Transmembrane helix</keyword>
<evidence type="ECO:0000313" key="9">
    <source>
        <dbReference type="Proteomes" id="UP000736335"/>
    </source>
</evidence>
<name>A0A9P6L1X2_9AGAM</name>
<dbReference type="Pfam" id="PF08637">
    <property type="entry name" value="NCA2"/>
    <property type="match status" value="1"/>
</dbReference>
<dbReference type="OrthoDB" id="413313at2759"/>
<proteinExistence type="predicted"/>
<dbReference type="GO" id="GO:0005741">
    <property type="term" value="C:mitochondrial outer membrane"/>
    <property type="evidence" value="ECO:0007669"/>
    <property type="project" value="TreeGrafter"/>
</dbReference>
<dbReference type="EMBL" id="WIUZ02000022">
    <property type="protein sequence ID" value="KAF9778696.1"/>
    <property type="molecule type" value="Genomic_DNA"/>
</dbReference>
<evidence type="ECO:0000313" key="8">
    <source>
        <dbReference type="EMBL" id="KAF9778696.1"/>
    </source>
</evidence>
<gene>
    <name evidence="8" type="ORF">BJ322DRAFT_1092099</name>
</gene>
<evidence type="ECO:0000256" key="6">
    <source>
        <dbReference type="SAM" id="MobiDB-lite"/>
    </source>
</evidence>
<comment type="subcellular location">
    <subcellularLocation>
        <location evidence="1">Mitochondrion membrane</location>
        <topology evidence="1">Multi-pass membrane protein</topology>
    </subcellularLocation>
</comment>
<reference evidence="8" key="1">
    <citation type="journal article" date="2020" name="Nat. Commun.">
        <title>Large-scale genome sequencing of mycorrhizal fungi provides insights into the early evolution of symbiotic traits.</title>
        <authorList>
            <person name="Miyauchi S."/>
            <person name="Kiss E."/>
            <person name="Kuo A."/>
            <person name="Drula E."/>
            <person name="Kohler A."/>
            <person name="Sanchez-Garcia M."/>
            <person name="Morin E."/>
            <person name="Andreopoulos B."/>
            <person name="Barry K.W."/>
            <person name="Bonito G."/>
            <person name="Buee M."/>
            <person name="Carver A."/>
            <person name="Chen C."/>
            <person name="Cichocki N."/>
            <person name="Clum A."/>
            <person name="Culley D."/>
            <person name="Crous P.W."/>
            <person name="Fauchery L."/>
            <person name="Girlanda M."/>
            <person name="Hayes R.D."/>
            <person name="Keri Z."/>
            <person name="LaButti K."/>
            <person name="Lipzen A."/>
            <person name="Lombard V."/>
            <person name="Magnuson J."/>
            <person name="Maillard F."/>
            <person name="Murat C."/>
            <person name="Nolan M."/>
            <person name="Ohm R.A."/>
            <person name="Pangilinan J."/>
            <person name="Pereira M.F."/>
            <person name="Perotto S."/>
            <person name="Peter M."/>
            <person name="Pfister S."/>
            <person name="Riley R."/>
            <person name="Sitrit Y."/>
            <person name="Stielow J.B."/>
            <person name="Szollosi G."/>
            <person name="Zifcakova L."/>
            <person name="Stursova M."/>
            <person name="Spatafora J.W."/>
            <person name="Tedersoo L."/>
            <person name="Vaario L.M."/>
            <person name="Yamada A."/>
            <person name="Yan M."/>
            <person name="Wang P."/>
            <person name="Xu J."/>
            <person name="Bruns T."/>
            <person name="Baldrian P."/>
            <person name="Vilgalys R."/>
            <person name="Dunand C."/>
            <person name="Henrissat B."/>
            <person name="Grigoriev I.V."/>
            <person name="Hibbett D."/>
            <person name="Nagy L.G."/>
            <person name="Martin F.M."/>
        </authorList>
    </citation>
    <scope>NUCLEOTIDE SEQUENCE</scope>
    <source>
        <strain evidence="8">UH-Tt-Lm1</strain>
    </source>
</reference>
<dbReference type="AlphaFoldDB" id="A0A9P6L1X2"/>
<dbReference type="Proteomes" id="UP000736335">
    <property type="component" value="Unassembled WGS sequence"/>
</dbReference>
<keyword evidence="4" id="KW-0496">Mitochondrion</keyword>
<keyword evidence="9" id="KW-1185">Reference proteome</keyword>
<comment type="caution">
    <text evidence="8">The sequence shown here is derived from an EMBL/GenBank/DDBJ whole genome shotgun (WGS) entry which is preliminary data.</text>
</comment>
<dbReference type="PANTHER" id="PTHR28234:SF1">
    <property type="entry name" value="NUCLEAR CONTROL OF ATPASE PROTEIN 2"/>
    <property type="match status" value="1"/>
</dbReference>
<evidence type="ECO:0000256" key="4">
    <source>
        <dbReference type="ARBA" id="ARBA00023128"/>
    </source>
</evidence>
<dbReference type="InterPro" id="IPR013946">
    <property type="entry name" value="NCA2-like"/>
</dbReference>
<evidence type="ECO:0000256" key="2">
    <source>
        <dbReference type="ARBA" id="ARBA00022692"/>
    </source>
</evidence>
<sequence>MSTFVSIFVQDTVGRTQLPATDQQQPQNFTSGATSETKQKLQDALLELNKPTDEQSILAALILLRDTTAPSSDPEEEVLKQAVLGRAVLGVYADALHAYLDQATEAETEAEWWDNIERSRYELTWYLLQTLPVRLLNLFRTVASALREHNIPITLSSFNPASIRQVFPTSVDSLHYNALTKAMFPHLHRYTFTSFSVLRVRRAQPQPRAKQSLTQLWDEILRCHRAILSTVTLPIELAKQECRLKRQELERIRDERAEALGSLSEMRLSLQDSFESDAGCPHDPTDLGIERYSPLIDTLRRKLDGKPTQLGIRPGSVERLLDLSIKVLPGHRMKNLSIFAENKLKRPSNLVLAWPKLLLGPPLLFYGLRLLYTSRASLQEVTKDARDTILGLWQGWLIDPLKDVLKTVRAGGEGSVIVQKEAVAADLASLERMALTLAKDKLHYSSAQLKNLSSAIRQGDLTPILKIYEDDIRTPFRSAVTGTLLRSLFVQVQKAKVDIDQTLSGIDKLLKSQELTFAFVGVAPVIAITYAVGGLLARVWEGGRGIGKYGGRHRRTIAWLVMRRIERLLVFQPHSHHLTDGIVTPLDPGDSLPPLTSGLLLLSVTQLRYYGEMCLPPSSRIREGFLEDVKDLEDPRLGRNEKLRVLDRMWKSWGTTLGWGNQ</sequence>
<feature type="region of interest" description="Disordered" evidence="6">
    <location>
        <begin position="17"/>
        <end position="36"/>
    </location>
</feature>
<evidence type="ECO:0000256" key="1">
    <source>
        <dbReference type="ARBA" id="ARBA00004225"/>
    </source>
</evidence>
<protein>
    <submittedName>
        <fullName evidence="8">NCA2-domain-containing protein</fullName>
    </submittedName>
</protein>
<reference evidence="8" key="2">
    <citation type="submission" date="2020-11" db="EMBL/GenBank/DDBJ databases">
        <authorList>
            <consortium name="DOE Joint Genome Institute"/>
            <person name="Kuo A."/>
            <person name="Miyauchi S."/>
            <person name="Kiss E."/>
            <person name="Drula E."/>
            <person name="Kohler A."/>
            <person name="Sanchez-Garcia M."/>
            <person name="Andreopoulos B."/>
            <person name="Barry K.W."/>
            <person name="Bonito G."/>
            <person name="Buee M."/>
            <person name="Carver A."/>
            <person name="Chen C."/>
            <person name="Cichocki N."/>
            <person name="Clum A."/>
            <person name="Culley D."/>
            <person name="Crous P.W."/>
            <person name="Fauchery L."/>
            <person name="Girlanda M."/>
            <person name="Hayes R."/>
            <person name="Keri Z."/>
            <person name="Labutti K."/>
            <person name="Lipzen A."/>
            <person name="Lombard V."/>
            <person name="Magnuson J."/>
            <person name="Maillard F."/>
            <person name="Morin E."/>
            <person name="Murat C."/>
            <person name="Nolan M."/>
            <person name="Ohm R."/>
            <person name="Pangilinan J."/>
            <person name="Pereira M."/>
            <person name="Perotto S."/>
            <person name="Peter M."/>
            <person name="Riley R."/>
            <person name="Sitrit Y."/>
            <person name="Stielow B."/>
            <person name="Szollosi G."/>
            <person name="Zifcakova L."/>
            <person name="Stursova M."/>
            <person name="Spatafora J.W."/>
            <person name="Tedersoo L."/>
            <person name="Vaario L.-M."/>
            <person name="Yamada A."/>
            <person name="Yan M."/>
            <person name="Wang P."/>
            <person name="Xu J."/>
            <person name="Bruns T."/>
            <person name="Baldrian P."/>
            <person name="Vilgalys R."/>
            <person name="Henrissat B."/>
            <person name="Grigoriev I.V."/>
            <person name="Hibbett D."/>
            <person name="Nagy L.G."/>
            <person name="Martin F.M."/>
        </authorList>
    </citation>
    <scope>NUCLEOTIDE SEQUENCE</scope>
    <source>
        <strain evidence="8">UH-Tt-Lm1</strain>
    </source>
</reference>
<accession>A0A9P6L1X2</accession>
<feature type="transmembrane region" description="Helical" evidence="7">
    <location>
        <begin position="517"/>
        <end position="540"/>
    </location>
</feature>
<dbReference type="PANTHER" id="PTHR28234">
    <property type="entry name" value="NUCLEAR CONTROL OF ATPASE PROTEIN 2"/>
    <property type="match status" value="1"/>
</dbReference>